<keyword evidence="6 10" id="KW-1133">Transmembrane helix</keyword>
<protein>
    <recommendedName>
        <fullName evidence="10">Odorant receptor</fullName>
    </recommendedName>
</protein>
<evidence type="ECO:0000256" key="3">
    <source>
        <dbReference type="ARBA" id="ARBA00022606"/>
    </source>
</evidence>
<keyword evidence="9 10" id="KW-0807">Transducer</keyword>
<dbReference type="EMBL" id="MK248967">
    <property type="protein sequence ID" value="QGW45381.1"/>
    <property type="molecule type" value="mRNA"/>
</dbReference>
<dbReference type="Pfam" id="PF02949">
    <property type="entry name" value="7tm_6"/>
    <property type="match status" value="1"/>
</dbReference>
<keyword evidence="3 10" id="KW-0716">Sensory transduction</keyword>
<comment type="caution">
    <text evidence="10">Lacks conserved residue(s) required for the propagation of feature annotation.</text>
</comment>
<comment type="subcellular location">
    <subcellularLocation>
        <location evidence="1 10">Cell membrane</location>
        <topology evidence="1 10">Multi-pass membrane protein</topology>
    </subcellularLocation>
</comment>
<evidence type="ECO:0000256" key="1">
    <source>
        <dbReference type="ARBA" id="ARBA00004651"/>
    </source>
</evidence>
<name>A0A6B9CAA7_9DIPT</name>
<organism evidence="11">
    <name type="scientific">Bradysia odoriphaga</name>
    <dbReference type="NCBI Taxonomy" id="1564500"/>
    <lineage>
        <taxon>Eukaryota</taxon>
        <taxon>Metazoa</taxon>
        <taxon>Ecdysozoa</taxon>
        <taxon>Arthropoda</taxon>
        <taxon>Hexapoda</taxon>
        <taxon>Insecta</taxon>
        <taxon>Pterygota</taxon>
        <taxon>Neoptera</taxon>
        <taxon>Endopterygota</taxon>
        <taxon>Diptera</taxon>
        <taxon>Nematocera</taxon>
        <taxon>Sciaroidea</taxon>
        <taxon>Sciaridae</taxon>
        <taxon>Bradysia</taxon>
    </lineage>
</organism>
<keyword evidence="8 10" id="KW-0675">Receptor</keyword>
<feature type="transmembrane region" description="Helical" evidence="10">
    <location>
        <begin position="255"/>
        <end position="276"/>
    </location>
</feature>
<evidence type="ECO:0000256" key="5">
    <source>
        <dbReference type="ARBA" id="ARBA00022725"/>
    </source>
</evidence>
<keyword evidence="7 10" id="KW-0472">Membrane</keyword>
<dbReference type="AlphaFoldDB" id="A0A6B9CAA7"/>
<feature type="transmembrane region" description="Helical" evidence="10">
    <location>
        <begin position="66"/>
        <end position="84"/>
    </location>
</feature>
<comment type="similarity">
    <text evidence="10">Belongs to the insect chemoreceptor superfamily. Heteromeric odorant receptor channel (TC 1.A.69) family.</text>
</comment>
<evidence type="ECO:0000256" key="4">
    <source>
        <dbReference type="ARBA" id="ARBA00022692"/>
    </source>
</evidence>
<evidence type="ECO:0000256" key="2">
    <source>
        <dbReference type="ARBA" id="ARBA00022475"/>
    </source>
</evidence>
<evidence type="ECO:0000256" key="10">
    <source>
        <dbReference type="RuleBase" id="RU351113"/>
    </source>
</evidence>
<dbReference type="GO" id="GO:0004984">
    <property type="term" value="F:olfactory receptor activity"/>
    <property type="evidence" value="ECO:0007669"/>
    <property type="project" value="InterPro"/>
</dbReference>
<feature type="transmembrane region" description="Helical" evidence="10">
    <location>
        <begin position="288"/>
        <end position="306"/>
    </location>
</feature>
<sequence>MARKYSIKLSDTVHRMITIYIVLGFWTTQSSNGTVSAWQLFYFLSFCLFGSSVGIEAYTTENTDDCIFLVTTTLICILQLGRLYNIIWKQNKTIDLIHEASTNSTDDYHTFCIVSGKLNKQVSLTKNFFFCMLFLLVLVVGLPLIKKELIFDLALPLDYKNSQIGFYVAYTFNVENFFVSITIILFASMLWFLMMNFVVKYEILGSDFKNLGVARTEEEEHKNTESLFLKHLVESIKSLEYINGLLEEFLSNFSYLFLLQIVTSSICICGGVYSLAFSSHTNLVQDGFYFTVPFFCFFDTFALLYLSNEIMLASDRLSYCLFESEWMDQTQSCKKYILIVVERLKQPQELVVGKLFPMNLRTFTMIVNRSYSMFNILQNFRG</sequence>
<proteinExistence type="evidence at transcript level"/>
<dbReference type="GO" id="GO:0005549">
    <property type="term" value="F:odorant binding"/>
    <property type="evidence" value="ECO:0007669"/>
    <property type="project" value="InterPro"/>
</dbReference>
<dbReference type="GO" id="GO:0005886">
    <property type="term" value="C:plasma membrane"/>
    <property type="evidence" value="ECO:0007669"/>
    <property type="project" value="UniProtKB-SubCell"/>
</dbReference>
<evidence type="ECO:0000256" key="6">
    <source>
        <dbReference type="ARBA" id="ARBA00022989"/>
    </source>
</evidence>
<dbReference type="GO" id="GO:0007165">
    <property type="term" value="P:signal transduction"/>
    <property type="evidence" value="ECO:0007669"/>
    <property type="project" value="UniProtKB-KW"/>
</dbReference>
<reference evidence="11" key="1">
    <citation type="submission" date="2018-11" db="EMBL/GenBank/DDBJ databases">
        <authorList>
            <person name="Zhao Y."/>
            <person name="Mu W."/>
            <person name="Zhou C."/>
        </authorList>
    </citation>
    <scope>NUCLEOTIDE SEQUENCE</scope>
</reference>
<evidence type="ECO:0000256" key="8">
    <source>
        <dbReference type="ARBA" id="ARBA00023170"/>
    </source>
</evidence>
<evidence type="ECO:0000313" key="11">
    <source>
        <dbReference type="EMBL" id="QGW45381.1"/>
    </source>
</evidence>
<evidence type="ECO:0000256" key="9">
    <source>
        <dbReference type="ARBA" id="ARBA00023224"/>
    </source>
</evidence>
<accession>A0A6B9CAA7</accession>
<keyword evidence="4 10" id="KW-0812">Transmembrane</keyword>
<feature type="transmembrane region" description="Helical" evidence="10">
    <location>
        <begin position="127"/>
        <end position="145"/>
    </location>
</feature>
<dbReference type="PANTHER" id="PTHR21137:SF35">
    <property type="entry name" value="ODORANT RECEPTOR 19A-RELATED"/>
    <property type="match status" value="1"/>
</dbReference>
<keyword evidence="2" id="KW-1003">Cell membrane</keyword>
<dbReference type="PANTHER" id="PTHR21137">
    <property type="entry name" value="ODORANT RECEPTOR"/>
    <property type="match status" value="1"/>
</dbReference>
<keyword evidence="5 10" id="KW-0552">Olfaction</keyword>
<dbReference type="InterPro" id="IPR004117">
    <property type="entry name" value="7tm6_olfct_rcpt"/>
</dbReference>
<evidence type="ECO:0000256" key="7">
    <source>
        <dbReference type="ARBA" id="ARBA00023136"/>
    </source>
</evidence>
<feature type="transmembrane region" description="Helical" evidence="10">
    <location>
        <begin position="177"/>
        <end position="199"/>
    </location>
</feature>